<gene>
    <name evidence="1" type="ORF">AB1Y20_005039</name>
</gene>
<comment type="caution">
    <text evidence="1">The sequence shown here is derived from an EMBL/GenBank/DDBJ whole genome shotgun (WGS) entry which is preliminary data.</text>
</comment>
<dbReference type="AlphaFoldDB" id="A0AB34J464"/>
<sequence length="130" mass="14370">MTTGCRAQGHSARPRRVKRTLAIATLLHPSFKSYDFIDGLSFIAQSDKAWALRELRTEWKFLWKDSCEEDAVNQIVEQPNQALEPAAAAAGPTTAAAAQVHVTPVMTPASYTKVRKVTLGSLLRNKCTTW</sequence>
<protein>
    <submittedName>
        <fullName evidence="1">Uncharacterized protein</fullName>
    </submittedName>
</protein>
<accession>A0AB34J464</accession>
<dbReference type="Proteomes" id="UP001515480">
    <property type="component" value="Unassembled WGS sequence"/>
</dbReference>
<reference evidence="1 2" key="1">
    <citation type="journal article" date="2024" name="Science">
        <title>Giant polyketide synthase enzymes in the biosynthesis of giant marine polyether toxins.</title>
        <authorList>
            <person name="Fallon T.R."/>
            <person name="Shende V.V."/>
            <person name="Wierzbicki I.H."/>
            <person name="Pendleton A.L."/>
            <person name="Watervoot N.F."/>
            <person name="Auber R.P."/>
            <person name="Gonzalez D.J."/>
            <person name="Wisecaver J.H."/>
            <person name="Moore B.S."/>
        </authorList>
    </citation>
    <scope>NUCLEOTIDE SEQUENCE [LARGE SCALE GENOMIC DNA]</scope>
    <source>
        <strain evidence="1 2">12B1</strain>
    </source>
</reference>
<organism evidence="1 2">
    <name type="scientific">Prymnesium parvum</name>
    <name type="common">Toxic golden alga</name>
    <dbReference type="NCBI Taxonomy" id="97485"/>
    <lineage>
        <taxon>Eukaryota</taxon>
        <taxon>Haptista</taxon>
        <taxon>Haptophyta</taxon>
        <taxon>Prymnesiophyceae</taxon>
        <taxon>Prymnesiales</taxon>
        <taxon>Prymnesiaceae</taxon>
        <taxon>Prymnesium</taxon>
    </lineage>
</organism>
<proteinExistence type="predicted"/>
<name>A0AB34J464_PRYPA</name>
<evidence type="ECO:0000313" key="2">
    <source>
        <dbReference type="Proteomes" id="UP001515480"/>
    </source>
</evidence>
<evidence type="ECO:0000313" key="1">
    <source>
        <dbReference type="EMBL" id="KAL1511751.1"/>
    </source>
</evidence>
<keyword evidence="2" id="KW-1185">Reference proteome</keyword>
<dbReference type="EMBL" id="JBGBPQ010000013">
    <property type="protein sequence ID" value="KAL1511751.1"/>
    <property type="molecule type" value="Genomic_DNA"/>
</dbReference>